<organism evidence="1 2">
    <name type="scientific">Haematococcus lacustris</name>
    <name type="common">Green alga</name>
    <name type="synonym">Haematococcus pluvialis</name>
    <dbReference type="NCBI Taxonomy" id="44745"/>
    <lineage>
        <taxon>Eukaryota</taxon>
        <taxon>Viridiplantae</taxon>
        <taxon>Chlorophyta</taxon>
        <taxon>core chlorophytes</taxon>
        <taxon>Chlorophyceae</taxon>
        <taxon>CS clade</taxon>
        <taxon>Chlamydomonadales</taxon>
        <taxon>Haematococcaceae</taxon>
        <taxon>Haematococcus</taxon>
    </lineage>
</organism>
<protein>
    <submittedName>
        <fullName evidence="1">Uncharacterized protein</fullName>
    </submittedName>
</protein>
<gene>
    <name evidence="1" type="ORF">HaLaN_16651</name>
</gene>
<feature type="non-terminal residue" evidence="1">
    <location>
        <position position="1"/>
    </location>
</feature>
<name>A0A699ZEI1_HAELA</name>
<proteinExistence type="predicted"/>
<dbReference type="Proteomes" id="UP000485058">
    <property type="component" value="Unassembled WGS sequence"/>
</dbReference>
<sequence>MEPSFLNRHLNRTLSAHSDAPAPCTVVCDHSTWIPAAGKKQLCMLIEPGMDDATACASRCGALQSSTSC</sequence>
<evidence type="ECO:0000313" key="2">
    <source>
        <dbReference type="Proteomes" id="UP000485058"/>
    </source>
</evidence>
<reference evidence="1 2" key="1">
    <citation type="submission" date="2020-02" db="EMBL/GenBank/DDBJ databases">
        <title>Draft genome sequence of Haematococcus lacustris strain NIES-144.</title>
        <authorList>
            <person name="Morimoto D."/>
            <person name="Nakagawa S."/>
            <person name="Yoshida T."/>
            <person name="Sawayama S."/>
        </authorList>
    </citation>
    <scope>NUCLEOTIDE SEQUENCE [LARGE SCALE GENOMIC DNA]</scope>
    <source>
        <strain evidence="1 2">NIES-144</strain>
    </source>
</reference>
<keyword evidence="2" id="KW-1185">Reference proteome</keyword>
<comment type="caution">
    <text evidence="1">The sequence shown here is derived from an EMBL/GenBank/DDBJ whole genome shotgun (WGS) entry which is preliminary data.</text>
</comment>
<feature type="non-terminal residue" evidence="1">
    <location>
        <position position="69"/>
    </location>
</feature>
<dbReference type="EMBL" id="BLLF01001500">
    <property type="protein sequence ID" value="GFH19670.1"/>
    <property type="molecule type" value="Genomic_DNA"/>
</dbReference>
<accession>A0A699ZEI1</accession>
<evidence type="ECO:0000313" key="1">
    <source>
        <dbReference type="EMBL" id="GFH19670.1"/>
    </source>
</evidence>
<dbReference type="AlphaFoldDB" id="A0A699ZEI1"/>